<evidence type="ECO:0000256" key="4">
    <source>
        <dbReference type="RuleBase" id="RU004106"/>
    </source>
</evidence>
<dbReference type="Gene3D" id="3.20.10.10">
    <property type="entry name" value="D-amino Acid Aminotransferase, subunit A, domain 2"/>
    <property type="match status" value="1"/>
</dbReference>
<dbReference type="Proteomes" id="UP000422764">
    <property type="component" value="Chromosome"/>
</dbReference>
<proteinExistence type="inferred from homology"/>
<dbReference type="CDD" id="cd00449">
    <property type="entry name" value="PLPDE_IV"/>
    <property type="match status" value="1"/>
</dbReference>
<keyword evidence="7" id="KW-1185">Reference proteome</keyword>
<organism evidence="6 7">
    <name type="scientific">Clostridium bovifaecis</name>
    <dbReference type="NCBI Taxonomy" id="2184719"/>
    <lineage>
        <taxon>Bacteria</taxon>
        <taxon>Bacillati</taxon>
        <taxon>Bacillota</taxon>
        <taxon>Clostridia</taxon>
        <taxon>Eubacteriales</taxon>
        <taxon>Clostridiaceae</taxon>
        <taxon>Clostridium</taxon>
    </lineage>
</organism>
<evidence type="ECO:0000256" key="3">
    <source>
        <dbReference type="ARBA" id="ARBA00022898"/>
    </source>
</evidence>
<dbReference type="Gene3D" id="3.30.470.10">
    <property type="match status" value="1"/>
</dbReference>
<keyword evidence="3 5" id="KW-0663">Pyridoxal phosphate</keyword>
<dbReference type="InterPro" id="IPR043131">
    <property type="entry name" value="BCAT-like_N"/>
</dbReference>
<name>A0A6I6ERJ5_9CLOT</name>
<accession>A0A6I6ERJ5</accession>
<dbReference type="PANTHER" id="PTHR42743">
    <property type="entry name" value="AMINO-ACID AMINOTRANSFERASE"/>
    <property type="match status" value="1"/>
</dbReference>
<dbReference type="InterPro" id="IPR043132">
    <property type="entry name" value="BCAT-like_C"/>
</dbReference>
<dbReference type="AlphaFoldDB" id="A0A6I6ERJ5"/>
<comment type="cofactor">
    <cofactor evidence="1 5">
        <name>pyridoxal 5'-phosphate</name>
        <dbReference type="ChEBI" id="CHEBI:597326"/>
    </cofactor>
</comment>
<evidence type="ECO:0000256" key="2">
    <source>
        <dbReference type="ARBA" id="ARBA00009320"/>
    </source>
</evidence>
<evidence type="ECO:0000313" key="6">
    <source>
        <dbReference type="EMBL" id="QGU95043.1"/>
    </source>
</evidence>
<dbReference type="PROSITE" id="PS00770">
    <property type="entry name" value="AA_TRANSFER_CLASS_4"/>
    <property type="match status" value="1"/>
</dbReference>
<dbReference type="Pfam" id="PF01063">
    <property type="entry name" value="Aminotran_4"/>
    <property type="match status" value="1"/>
</dbReference>
<evidence type="ECO:0000256" key="5">
    <source>
        <dbReference type="RuleBase" id="RU004516"/>
    </source>
</evidence>
<dbReference type="PANTHER" id="PTHR42743:SF11">
    <property type="entry name" value="AMINODEOXYCHORISMATE LYASE"/>
    <property type="match status" value="1"/>
</dbReference>
<keyword evidence="6" id="KW-0808">Transferase</keyword>
<dbReference type="GO" id="GO:0046394">
    <property type="term" value="P:carboxylic acid biosynthetic process"/>
    <property type="evidence" value="ECO:0007669"/>
    <property type="project" value="UniProtKB-ARBA"/>
</dbReference>
<evidence type="ECO:0000256" key="1">
    <source>
        <dbReference type="ARBA" id="ARBA00001933"/>
    </source>
</evidence>
<dbReference type="GO" id="GO:0005829">
    <property type="term" value="C:cytosol"/>
    <property type="evidence" value="ECO:0007669"/>
    <property type="project" value="TreeGrafter"/>
</dbReference>
<gene>
    <name evidence="6" type="ORF">GOM49_08020</name>
</gene>
<keyword evidence="6" id="KW-0032">Aminotransferase</keyword>
<protein>
    <submittedName>
        <fullName evidence="6">Aminotransferase class IV</fullName>
    </submittedName>
</protein>
<sequence>MSECYSEKFIFNEYIKDNSEFDEKNLYIGKSLYEVIRIVKGVPLFLEDHLKRLYKSAKATGLEIWMQKEEIQKNIRELSKVNNVENGNVKIVFNYNEDIETFLCYFLKASYPSEEMYDKGVKTSLYHAERQNPTAKVINISLREATNKIIKETGVYEVILVNRDGYITEGSRSNIFMIKDYKVYTAPIQEVLPGITRDYIIKACINLGYDVIEERINYKDIEKLQGLFISGTSPKVLPISRVGNINFDCKNKIIMEIMNEYDKILEEYINRNR</sequence>
<dbReference type="GO" id="GO:0008483">
    <property type="term" value="F:transaminase activity"/>
    <property type="evidence" value="ECO:0007669"/>
    <property type="project" value="UniProtKB-KW"/>
</dbReference>
<evidence type="ECO:0000313" key="7">
    <source>
        <dbReference type="Proteomes" id="UP000422764"/>
    </source>
</evidence>
<dbReference type="InterPro" id="IPR018300">
    <property type="entry name" value="Aminotrans_IV_CS"/>
</dbReference>
<dbReference type="EMBL" id="CP046522">
    <property type="protein sequence ID" value="QGU95043.1"/>
    <property type="molecule type" value="Genomic_DNA"/>
</dbReference>
<dbReference type="InterPro" id="IPR036038">
    <property type="entry name" value="Aminotransferase-like"/>
</dbReference>
<dbReference type="InterPro" id="IPR050571">
    <property type="entry name" value="Class-IV_PLP-Dep_Aminotrnsfr"/>
</dbReference>
<reference evidence="6 7" key="1">
    <citation type="submission" date="2019-12" db="EMBL/GenBank/DDBJ databases">
        <title>Genome sequenceing of Clostridium bovifaecis.</title>
        <authorList>
            <person name="Yao Y."/>
        </authorList>
    </citation>
    <scope>NUCLEOTIDE SEQUENCE [LARGE SCALE GENOMIC DNA]</scope>
    <source>
        <strain evidence="6 7">BXX</strain>
    </source>
</reference>
<dbReference type="InterPro" id="IPR001544">
    <property type="entry name" value="Aminotrans_IV"/>
</dbReference>
<comment type="similarity">
    <text evidence="2 4">Belongs to the class-IV pyridoxal-phosphate-dependent aminotransferase family.</text>
</comment>
<dbReference type="SUPFAM" id="SSF56752">
    <property type="entry name" value="D-aminoacid aminotransferase-like PLP-dependent enzymes"/>
    <property type="match status" value="1"/>
</dbReference>